<dbReference type="KEGG" id="ela:UCREL1_8"/>
<dbReference type="PANTHER" id="PTHR11089:SF30">
    <property type="entry name" value="GUANINE NUCLEOTIDE-BINDING PROTEIN-LIKE 3 HOMOLOG"/>
    <property type="match status" value="1"/>
</dbReference>
<feature type="region of interest" description="Disordered" evidence="8">
    <location>
        <begin position="1"/>
        <end position="108"/>
    </location>
</feature>
<dbReference type="InterPro" id="IPR006073">
    <property type="entry name" value="GTP-bd"/>
</dbReference>
<dbReference type="HOGENOM" id="CLU_011106_5_5_1"/>
<dbReference type="GO" id="GO:0015031">
    <property type="term" value="P:protein transport"/>
    <property type="evidence" value="ECO:0007669"/>
    <property type="project" value="UniProtKB-KW"/>
</dbReference>
<evidence type="ECO:0000256" key="6">
    <source>
        <dbReference type="ARBA" id="ARBA00023134"/>
    </source>
</evidence>
<dbReference type="EMBL" id="KB705343">
    <property type="protein sequence ID" value="EMR72935.1"/>
    <property type="molecule type" value="Genomic_DNA"/>
</dbReference>
<name>M7U1W7_EUTLA</name>
<dbReference type="InterPro" id="IPR023179">
    <property type="entry name" value="GTP-bd_ortho_bundle_sf"/>
</dbReference>
<dbReference type="Pfam" id="PF01926">
    <property type="entry name" value="MMR_HSR1"/>
    <property type="match status" value="1"/>
</dbReference>
<feature type="region of interest" description="Disordered" evidence="8">
    <location>
        <begin position="149"/>
        <end position="183"/>
    </location>
</feature>
<evidence type="ECO:0000313" key="10">
    <source>
        <dbReference type="EMBL" id="EMR72935.1"/>
    </source>
</evidence>
<feature type="compositionally biased region" description="Basic and acidic residues" evidence="8">
    <location>
        <begin position="61"/>
        <end position="88"/>
    </location>
</feature>
<feature type="compositionally biased region" description="Basic residues" evidence="8">
    <location>
        <begin position="7"/>
        <end position="24"/>
    </location>
</feature>
<dbReference type="PROSITE" id="PS51721">
    <property type="entry name" value="G_CP"/>
    <property type="match status" value="1"/>
</dbReference>
<evidence type="ECO:0000256" key="2">
    <source>
        <dbReference type="ARBA" id="ARBA00022448"/>
    </source>
</evidence>
<keyword evidence="2" id="KW-0813">Transport</keyword>
<dbReference type="Gene3D" id="3.40.50.300">
    <property type="entry name" value="P-loop containing nucleotide triphosphate hydrolases"/>
    <property type="match status" value="1"/>
</dbReference>
<dbReference type="GO" id="GO:0005730">
    <property type="term" value="C:nucleolus"/>
    <property type="evidence" value="ECO:0007669"/>
    <property type="project" value="EnsemblFungi"/>
</dbReference>
<gene>
    <name evidence="10" type="ORF">UCREL1_8</name>
</gene>
<feature type="domain" description="CP-type G" evidence="9">
    <location>
        <begin position="189"/>
        <end position="372"/>
    </location>
</feature>
<proteinExistence type="predicted"/>
<evidence type="ECO:0000256" key="3">
    <source>
        <dbReference type="ARBA" id="ARBA00022517"/>
    </source>
</evidence>
<dbReference type="Proteomes" id="UP000012174">
    <property type="component" value="Unassembled WGS sequence"/>
</dbReference>
<dbReference type="OMA" id="FKLDGLW"/>
<keyword evidence="11" id="KW-1185">Reference proteome</keyword>
<evidence type="ECO:0000256" key="5">
    <source>
        <dbReference type="ARBA" id="ARBA00022927"/>
    </source>
</evidence>
<dbReference type="STRING" id="1287681.M7U1W7"/>
<dbReference type="Gene3D" id="1.10.1580.10">
    <property type="match status" value="1"/>
</dbReference>
<organism evidence="10 11">
    <name type="scientific">Eutypa lata (strain UCR-EL1)</name>
    <name type="common">Grapevine dieback disease fungus</name>
    <name type="synonym">Eutypa armeniacae</name>
    <dbReference type="NCBI Taxonomy" id="1287681"/>
    <lineage>
        <taxon>Eukaryota</taxon>
        <taxon>Fungi</taxon>
        <taxon>Dikarya</taxon>
        <taxon>Ascomycota</taxon>
        <taxon>Pezizomycotina</taxon>
        <taxon>Sordariomycetes</taxon>
        <taxon>Xylariomycetidae</taxon>
        <taxon>Xylariales</taxon>
        <taxon>Diatrypaceae</taxon>
        <taxon>Eutypa</taxon>
    </lineage>
</organism>
<dbReference type="FunFam" id="3.40.50.300:FF:000844">
    <property type="entry name" value="Nuclear GTP-binding protein NUG1"/>
    <property type="match status" value="1"/>
</dbReference>
<dbReference type="GO" id="GO:0030687">
    <property type="term" value="C:preribosome, large subunit precursor"/>
    <property type="evidence" value="ECO:0007669"/>
    <property type="project" value="EnsemblFungi"/>
</dbReference>
<dbReference type="SUPFAM" id="SSF52540">
    <property type="entry name" value="P-loop containing nucleoside triphosphate hydrolases"/>
    <property type="match status" value="1"/>
</dbReference>
<evidence type="ECO:0000256" key="7">
    <source>
        <dbReference type="ARBA" id="ARBA00023242"/>
    </source>
</evidence>
<dbReference type="CDD" id="cd04178">
    <property type="entry name" value="Nucleostemin_like"/>
    <property type="match status" value="1"/>
</dbReference>
<dbReference type="InterPro" id="IPR027417">
    <property type="entry name" value="P-loop_NTPase"/>
</dbReference>
<dbReference type="FunFam" id="1.10.1580.10:FF:000006">
    <property type="entry name" value="Nuclear GTP-binding protein NUG1"/>
    <property type="match status" value="1"/>
</dbReference>
<keyword evidence="4" id="KW-0547">Nucleotide-binding</keyword>
<dbReference type="GO" id="GO:0000463">
    <property type="term" value="P:maturation of LSU-rRNA from tricistronic rRNA transcript (SSU-rRNA, 5.8S rRNA, LSU-rRNA)"/>
    <property type="evidence" value="ECO:0007669"/>
    <property type="project" value="EnsemblFungi"/>
</dbReference>
<dbReference type="GO" id="GO:0003723">
    <property type="term" value="F:RNA binding"/>
    <property type="evidence" value="ECO:0007669"/>
    <property type="project" value="EnsemblFungi"/>
</dbReference>
<keyword evidence="5" id="KW-0653">Protein transport</keyword>
<evidence type="ECO:0000256" key="4">
    <source>
        <dbReference type="ARBA" id="ARBA00022741"/>
    </source>
</evidence>
<evidence type="ECO:0000313" key="11">
    <source>
        <dbReference type="Proteomes" id="UP000012174"/>
    </source>
</evidence>
<dbReference type="eggNOG" id="KOG2484">
    <property type="taxonomic scope" value="Eukaryota"/>
</dbReference>
<keyword evidence="7" id="KW-0539">Nucleus</keyword>
<dbReference type="GO" id="GO:0005525">
    <property type="term" value="F:GTP binding"/>
    <property type="evidence" value="ECO:0007669"/>
    <property type="project" value="UniProtKB-KW"/>
</dbReference>
<dbReference type="InterPro" id="IPR014813">
    <property type="entry name" value="Gnl3_N_dom"/>
</dbReference>
<dbReference type="InterPro" id="IPR050755">
    <property type="entry name" value="TRAFAC_YlqF/YawG_RiboMat"/>
</dbReference>
<keyword evidence="3" id="KW-0690">Ribosome biogenesis</keyword>
<dbReference type="PRINTS" id="PR00326">
    <property type="entry name" value="GTP1OBG"/>
</dbReference>
<keyword evidence="6" id="KW-0342">GTP-binding</keyword>
<evidence type="ECO:0000259" key="9">
    <source>
        <dbReference type="PROSITE" id="PS51721"/>
    </source>
</evidence>
<dbReference type="OrthoDB" id="10266128at2759"/>
<dbReference type="Pfam" id="PF08701">
    <property type="entry name" value="GN3L_Grn1"/>
    <property type="match status" value="1"/>
</dbReference>
<evidence type="ECO:0000256" key="8">
    <source>
        <dbReference type="SAM" id="MobiDB-lite"/>
    </source>
</evidence>
<dbReference type="GO" id="GO:0000055">
    <property type="term" value="P:ribosomal large subunit export from nucleus"/>
    <property type="evidence" value="ECO:0007669"/>
    <property type="project" value="EnsemblFungi"/>
</dbReference>
<comment type="subcellular location">
    <subcellularLocation>
        <location evidence="1">Nucleus</location>
    </subcellularLocation>
</comment>
<accession>M7U1W7</accession>
<dbReference type="PANTHER" id="PTHR11089">
    <property type="entry name" value="GTP-BINDING PROTEIN-RELATED"/>
    <property type="match status" value="1"/>
</dbReference>
<dbReference type="InterPro" id="IPR030378">
    <property type="entry name" value="G_CP_dom"/>
</dbReference>
<feature type="compositionally biased region" description="Acidic residues" evidence="8">
    <location>
        <begin position="156"/>
        <end position="175"/>
    </location>
</feature>
<sequence length="557" mass="59848">MASNITKPKKPKSKRQPVRLRHKIEKASAAKQRKDRKDAKKNPQWKSKLKKDPGIPNLFPYKEKILHEIEDGRRKKQEEQQRRREMAKAAKTGATAEKGEGDEELVDGAEVSEFDGLSGDDMMDEDKDNVDESNPMAALIASARAAAEKYDRDLQSGDDMDEDESDGDMDGEEGGAELPGTASSRKAYDKVFKQVVDQADVVLYVLDARDPEGTRSREVERMVMAAASGGKRLILVLNKVDLVPPPVLKGWLTHLRRYFPTLPLRASGSAPNAQTFNHRELTVQTSSATLFKSLKSFAAAKQLKRPISVGVIGYPNVGKSSVINALLSRLGGRGGGASACPAGAEAGVTTSIRAVKIDKQLTLLDSPGIVFPSTPTDSSSSSSSTSAQKKKKSAIEAHAHLVLLNAVPPRQIDDPIPAVSLLLKRLSTSPDLVQKLVDVYDLPPLVTAANGDPTTDFLVQVARKRGRLGRGGVPNLTAAAMTVITDWRDGRIQGWTDAPVLAVAVDDAAAAKAGDGGAGGAIPDQKQIVTEWAKEFKLEGLWGAGDDGANEDNAMEQ</sequence>
<reference evidence="11" key="1">
    <citation type="journal article" date="2013" name="Genome Announc.">
        <title>Draft genome sequence of the grapevine dieback fungus Eutypa lata UCR-EL1.</title>
        <authorList>
            <person name="Blanco-Ulate B."/>
            <person name="Rolshausen P.E."/>
            <person name="Cantu D."/>
        </authorList>
    </citation>
    <scope>NUCLEOTIDE SEQUENCE [LARGE SCALE GENOMIC DNA]</scope>
    <source>
        <strain evidence="11">UCR-EL1</strain>
    </source>
</reference>
<protein>
    <submittedName>
        <fullName evidence="10">Putative nucleolar gtp-binding protein 2 protein</fullName>
    </submittedName>
</protein>
<dbReference type="GO" id="GO:0003924">
    <property type="term" value="F:GTPase activity"/>
    <property type="evidence" value="ECO:0007669"/>
    <property type="project" value="EnsemblFungi"/>
</dbReference>
<evidence type="ECO:0000256" key="1">
    <source>
        <dbReference type="ARBA" id="ARBA00004123"/>
    </source>
</evidence>
<dbReference type="AlphaFoldDB" id="M7U1W7"/>